<organism evidence="10 11">
    <name type="scientific">Veillonella criceti</name>
    <dbReference type="NCBI Taxonomy" id="103891"/>
    <lineage>
        <taxon>Bacteria</taxon>
        <taxon>Bacillati</taxon>
        <taxon>Bacillota</taxon>
        <taxon>Negativicutes</taxon>
        <taxon>Veillonellales</taxon>
        <taxon>Veillonellaceae</taxon>
        <taxon>Veillonella</taxon>
    </lineage>
</organism>
<evidence type="ECO:0000256" key="7">
    <source>
        <dbReference type="HAMAP-Rule" id="MF_00503"/>
    </source>
</evidence>
<protein>
    <recommendedName>
        <fullName evidence="6 7">Large ribosomal subunit protein bL9</fullName>
    </recommendedName>
</protein>
<keyword evidence="3 7" id="KW-0694">RNA-binding</keyword>
<comment type="function">
    <text evidence="7">Binds to the 23S rRNA.</text>
</comment>
<sequence>MKVILLEDVKKVGKKGEIIEVSEGYGRNVLIKKGQALEGTPANLNNAKQQQASAAHKKQVNADEAKILASQLAKVEVTIPVKMGDAGRVFGSVTGKDIADALAKQFDVAVDKKKIELKEPLKTLGVHDVLIRVHPEITTTIKVELVEG</sequence>
<name>A0A380NMM4_9FIRM</name>
<dbReference type="OrthoDB" id="9788336at2"/>
<evidence type="ECO:0000256" key="2">
    <source>
        <dbReference type="ARBA" id="ARBA00022730"/>
    </source>
</evidence>
<dbReference type="Gene3D" id="3.10.430.100">
    <property type="entry name" value="Ribosomal protein L9, C-terminal domain"/>
    <property type="match status" value="1"/>
</dbReference>
<dbReference type="PANTHER" id="PTHR21368">
    <property type="entry name" value="50S RIBOSOMAL PROTEIN L9"/>
    <property type="match status" value="1"/>
</dbReference>
<dbReference type="SUPFAM" id="SSF55653">
    <property type="entry name" value="Ribosomal protein L9 C-domain"/>
    <property type="match status" value="1"/>
</dbReference>
<evidence type="ECO:0000256" key="1">
    <source>
        <dbReference type="ARBA" id="ARBA00010605"/>
    </source>
</evidence>
<feature type="domain" description="Ribosomal protein L9" evidence="8">
    <location>
        <begin position="1"/>
        <end position="45"/>
    </location>
</feature>
<dbReference type="EMBL" id="UHIO01000001">
    <property type="protein sequence ID" value="SUP44092.1"/>
    <property type="molecule type" value="Genomic_DNA"/>
</dbReference>
<evidence type="ECO:0000313" key="11">
    <source>
        <dbReference type="Proteomes" id="UP000255367"/>
    </source>
</evidence>
<dbReference type="SUPFAM" id="SSF55658">
    <property type="entry name" value="L9 N-domain-like"/>
    <property type="match status" value="1"/>
</dbReference>
<dbReference type="InterPro" id="IPR009027">
    <property type="entry name" value="Ribosomal_bL9/RNase_H1_N"/>
</dbReference>
<dbReference type="HAMAP" id="MF_00503">
    <property type="entry name" value="Ribosomal_bL9"/>
    <property type="match status" value="1"/>
</dbReference>
<accession>A0A380NMM4</accession>
<dbReference type="RefSeq" id="WP_115310629.1">
    <property type="nucleotide sequence ID" value="NZ_UHIO01000001.1"/>
</dbReference>
<evidence type="ECO:0000256" key="3">
    <source>
        <dbReference type="ARBA" id="ARBA00022884"/>
    </source>
</evidence>
<reference evidence="10 11" key="1">
    <citation type="submission" date="2018-06" db="EMBL/GenBank/DDBJ databases">
        <authorList>
            <consortium name="Pathogen Informatics"/>
            <person name="Doyle S."/>
        </authorList>
    </citation>
    <scope>NUCLEOTIDE SEQUENCE [LARGE SCALE GENOMIC DNA]</scope>
    <source>
        <strain evidence="10 11">NCTC12020</strain>
    </source>
</reference>
<comment type="similarity">
    <text evidence="1 7">Belongs to the bacterial ribosomal protein bL9 family.</text>
</comment>
<proteinExistence type="inferred from homology"/>
<dbReference type="InterPro" id="IPR020070">
    <property type="entry name" value="Ribosomal_bL9_N"/>
</dbReference>
<dbReference type="GO" id="GO:0006412">
    <property type="term" value="P:translation"/>
    <property type="evidence" value="ECO:0007669"/>
    <property type="project" value="UniProtKB-UniRule"/>
</dbReference>
<dbReference type="GO" id="GO:1990904">
    <property type="term" value="C:ribonucleoprotein complex"/>
    <property type="evidence" value="ECO:0007669"/>
    <property type="project" value="UniProtKB-KW"/>
</dbReference>
<dbReference type="InterPro" id="IPR020594">
    <property type="entry name" value="Ribosomal_bL9_bac/chp"/>
</dbReference>
<dbReference type="GO" id="GO:0019843">
    <property type="term" value="F:rRNA binding"/>
    <property type="evidence" value="ECO:0007669"/>
    <property type="project" value="UniProtKB-UniRule"/>
</dbReference>
<dbReference type="Gene3D" id="3.40.5.10">
    <property type="entry name" value="Ribosomal protein L9, N-terminal domain"/>
    <property type="match status" value="1"/>
</dbReference>
<dbReference type="InterPro" id="IPR036791">
    <property type="entry name" value="Ribosomal_bL9_C_sf"/>
</dbReference>
<dbReference type="GO" id="GO:0005840">
    <property type="term" value="C:ribosome"/>
    <property type="evidence" value="ECO:0007669"/>
    <property type="project" value="UniProtKB-KW"/>
</dbReference>
<evidence type="ECO:0000313" key="10">
    <source>
        <dbReference type="EMBL" id="SUP44092.1"/>
    </source>
</evidence>
<evidence type="ECO:0000256" key="5">
    <source>
        <dbReference type="ARBA" id="ARBA00023274"/>
    </source>
</evidence>
<dbReference type="NCBIfam" id="TIGR00158">
    <property type="entry name" value="L9"/>
    <property type="match status" value="1"/>
</dbReference>
<evidence type="ECO:0000256" key="6">
    <source>
        <dbReference type="ARBA" id="ARBA00035292"/>
    </source>
</evidence>
<keyword evidence="11" id="KW-1185">Reference proteome</keyword>
<evidence type="ECO:0000259" key="9">
    <source>
        <dbReference type="Pfam" id="PF03948"/>
    </source>
</evidence>
<gene>
    <name evidence="7 10" type="primary">rplI</name>
    <name evidence="10" type="ORF">NCTC12020_01501</name>
</gene>
<dbReference type="Pfam" id="PF01281">
    <property type="entry name" value="Ribosomal_L9_N"/>
    <property type="match status" value="1"/>
</dbReference>
<dbReference type="AlphaFoldDB" id="A0A380NMM4"/>
<dbReference type="InterPro" id="IPR020069">
    <property type="entry name" value="Ribosomal_bL9_C"/>
</dbReference>
<evidence type="ECO:0000256" key="4">
    <source>
        <dbReference type="ARBA" id="ARBA00022980"/>
    </source>
</evidence>
<dbReference type="Pfam" id="PF03948">
    <property type="entry name" value="Ribosomal_L9_C"/>
    <property type="match status" value="1"/>
</dbReference>
<dbReference type="Proteomes" id="UP000255367">
    <property type="component" value="Unassembled WGS sequence"/>
</dbReference>
<dbReference type="InterPro" id="IPR036935">
    <property type="entry name" value="Ribosomal_bL9_N_sf"/>
</dbReference>
<dbReference type="InterPro" id="IPR000244">
    <property type="entry name" value="Ribosomal_bL9"/>
</dbReference>
<keyword evidence="5 7" id="KW-0687">Ribonucleoprotein</keyword>
<feature type="domain" description="Large ribosomal subunit protein bL9 C-terminal" evidence="9">
    <location>
        <begin position="64"/>
        <end position="146"/>
    </location>
</feature>
<keyword evidence="4 7" id="KW-0689">Ribosomal protein</keyword>
<keyword evidence="2 7" id="KW-0699">rRNA-binding</keyword>
<dbReference type="GO" id="GO:0003735">
    <property type="term" value="F:structural constituent of ribosome"/>
    <property type="evidence" value="ECO:0007669"/>
    <property type="project" value="InterPro"/>
</dbReference>
<evidence type="ECO:0000259" key="8">
    <source>
        <dbReference type="Pfam" id="PF01281"/>
    </source>
</evidence>